<accession>A0AAV8UMI4</accession>
<dbReference type="Proteomes" id="UP001157974">
    <property type="component" value="Unassembled WGS sequence"/>
</dbReference>
<organism evidence="2 3">
    <name type="scientific">Rhodosorus marinus</name>
    <dbReference type="NCBI Taxonomy" id="101924"/>
    <lineage>
        <taxon>Eukaryota</taxon>
        <taxon>Rhodophyta</taxon>
        <taxon>Stylonematophyceae</taxon>
        <taxon>Stylonematales</taxon>
        <taxon>Stylonemataceae</taxon>
        <taxon>Rhodosorus</taxon>
    </lineage>
</organism>
<dbReference type="PANTHER" id="PTHR22684:SF0">
    <property type="entry name" value="RIBOSOME QUALITY CONTROL COMPLEX SUBUNIT TCF25"/>
    <property type="match status" value="1"/>
</dbReference>
<feature type="compositionally biased region" description="Acidic residues" evidence="1">
    <location>
        <begin position="79"/>
        <end position="89"/>
    </location>
</feature>
<dbReference type="PANTHER" id="PTHR22684">
    <property type="entry name" value="NULP1-RELATED"/>
    <property type="match status" value="1"/>
</dbReference>
<evidence type="ECO:0000313" key="2">
    <source>
        <dbReference type="EMBL" id="KAJ8903765.1"/>
    </source>
</evidence>
<dbReference type="Pfam" id="PF04910">
    <property type="entry name" value="Tcf25"/>
    <property type="match status" value="1"/>
</dbReference>
<reference evidence="2 3" key="1">
    <citation type="journal article" date="2023" name="Nat. Commun.">
        <title>Origin of minicircular mitochondrial genomes in red algae.</title>
        <authorList>
            <person name="Lee Y."/>
            <person name="Cho C.H."/>
            <person name="Lee Y.M."/>
            <person name="Park S.I."/>
            <person name="Yang J.H."/>
            <person name="West J.A."/>
            <person name="Bhattacharya D."/>
            <person name="Yoon H.S."/>
        </authorList>
    </citation>
    <scope>NUCLEOTIDE SEQUENCE [LARGE SCALE GENOMIC DNA]</scope>
    <source>
        <strain evidence="2 3">CCMP1338</strain>
        <tissue evidence="2">Whole cell</tissue>
    </source>
</reference>
<gene>
    <name evidence="2" type="ORF">NDN08_000299</name>
</gene>
<comment type="caution">
    <text evidence="2">The sequence shown here is derived from an EMBL/GenBank/DDBJ whole genome shotgun (WGS) entry which is preliminary data.</text>
</comment>
<feature type="compositionally biased region" description="Basic residues" evidence="1">
    <location>
        <begin position="124"/>
        <end position="140"/>
    </location>
</feature>
<feature type="compositionally biased region" description="Acidic residues" evidence="1">
    <location>
        <begin position="638"/>
        <end position="649"/>
    </location>
</feature>
<dbReference type="EMBL" id="JAMWBK010000006">
    <property type="protein sequence ID" value="KAJ8903765.1"/>
    <property type="molecule type" value="Genomic_DNA"/>
</dbReference>
<sequence length="668" mass="74112">MSRRAIRKLENERLASAVLEQSKESEDEAEVYDAGATLNVFAALETIEAEELESGSDEANGGIAEQVVSDIQQLPSEGDHEEIDGEDETAAQQALSSDDAPGVDSGRAQISEGTVNDSETLKKASAKRTVKRSRRKKKKDVKQPPRNVSDKAVPGNSTMKLATPQEAPSADLVAGDPQRLMFVDVKKLHPESELRSVLRMRMPSADSESRTRQRNTHRAATRFRKSIFSPPLEGYPFDHAPGLSMKMLDSTSGVPAFEYEHSNEYAAIQATYMAVAEAQDYDGLVQLVNHHPYHVDSLLQLGDIYRASQEPERAGKCVLQALLLLERAWHPFFKPFDHSCVLAERCSKNVSLYVALYWYSEHQLMRGLPRTAFETTKVLINLNSTSDPFGALLRIDSLALLCREDEWILKMYETYRKVPVHLLPNFSYSAALAARRKGLRNASDILSRAIATFPMTVSVLLQMCGDTSNFSGTYPQFGDNCHFKEKVFVRIAMVYGIRAKESWAMEHLGWLKEEATKAASSGTIEDFAGTRRKALKMLETRRLFQEVRVSDFAGAADQVPRDVANMPVGPVDLDFTQADVLRYFISSLWPGNGAEVARNATAVRVTERSSEEGIDLAENQWDEFQATLADLALNSAEAENEQDDEEAEIPADTRAREEAGSGSEAGSD</sequence>
<feature type="region of interest" description="Disordered" evidence="1">
    <location>
        <begin position="634"/>
        <end position="668"/>
    </location>
</feature>
<dbReference type="GO" id="GO:1990112">
    <property type="term" value="C:RQC complex"/>
    <property type="evidence" value="ECO:0007669"/>
    <property type="project" value="TreeGrafter"/>
</dbReference>
<evidence type="ECO:0008006" key="4">
    <source>
        <dbReference type="Google" id="ProtNLM"/>
    </source>
</evidence>
<dbReference type="InterPro" id="IPR006994">
    <property type="entry name" value="TCF25/Rqc1"/>
</dbReference>
<evidence type="ECO:0000313" key="3">
    <source>
        <dbReference type="Proteomes" id="UP001157974"/>
    </source>
</evidence>
<evidence type="ECO:0000256" key="1">
    <source>
        <dbReference type="SAM" id="MobiDB-lite"/>
    </source>
</evidence>
<feature type="region of interest" description="Disordered" evidence="1">
    <location>
        <begin position="70"/>
        <end position="170"/>
    </location>
</feature>
<keyword evidence="3" id="KW-1185">Reference proteome</keyword>
<protein>
    <recommendedName>
        <fullName evidence="4">Transcription factor 25</fullName>
    </recommendedName>
</protein>
<dbReference type="AlphaFoldDB" id="A0AAV8UMI4"/>
<name>A0AAV8UMI4_9RHOD</name>
<proteinExistence type="predicted"/>